<accession>A0A557SV31</accession>
<comment type="caution">
    <text evidence="1">The sequence shown here is derived from an EMBL/GenBank/DDBJ whole genome shotgun (WGS) entry which is preliminary data.</text>
</comment>
<dbReference type="AlphaFoldDB" id="A0A557SV31"/>
<gene>
    <name evidence="1" type="ORF">NARC_70018</name>
</gene>
<reference evidence="1 2" key="1">
    <citation type="journal article" date="2019" name="Front. Microbiol.">
        <title>Ammonia Oxidation by the Arctic Terrestrial Thaumarchaeote Candidatus Nitrosocosmicus arcticus Is Stimulated by Increasing Temperatures.</title>
        <authorList>
            <person name="Alves R.J.E."/>
            <person name="Kerou M."/>
            <person name="Zappe A."/>
            <person name="Bittner R."/>
            <person name="Abby S.S."/>
            <person name="Schmidt H.A."/>
            <person name="Pfeifer K."/>
            <person name="Schleper C."/>
        </authorList>
    </citation>
    <scope>NUCLEOTIDE SEQUENCE [LARGE SCALE GENOMIC DNA]</scope>
    <source>
        <strain evidence="1 2">Kfb</strain>
    </source>
</reference>
<dbReference type="EMBL" id="VOAH01000007">
    <property type="protein sequence ID" value="TVP40441.1"/>
    <property type="molecule type" value="Genomic_DNA"/>
</dbReference>
<keyword evidence="2" id="KW-1185">Reference proteome</keyword>
<name>A0A557SV31_9ARCH</name>
<evidence type="ECO:0000313" key="1">
    <source>
        <dbReference type="EMBL" id="TVP40441.1"/>
    </source>
</evidence>
<evidence type="ECO:0000313" key="2">
    <source>
        <dbReference type="Proteomes" id="UP000315289"/>
    </source>
</evidence>
<organism evidence="1 2">
    <name type="scientific">Candidatus Nitrosocosmicus arcticus</name>
    <dbReference type="NCBI Taxonomy" id="2035267"/>
    <lineage>
        <taxon>Archaea</taxon>
        <taxon>Nitrososphaerota</taxon>
        <taxon>Nitrososphaeria</taxon>
        <taxon>Nitrososphaerales</taxon>
        <taxon>Nitrososphaeraceae</taxon>
        <taxon>Candidatus Nitrosocosmicus</taxon>
    </lineage>
</organism>
<dbReference type="Proteomes" id="UP000315289">
    <property type="component" value="Unassembled WGS sequence"/>
</dbReference>
<sequence>MTLCLNCKDAGNPVYTHKMYGETEEELIEKCEETWHRSSWIYNRAVQRKW</sequence>
<proteinExistence type="predicted"/>
<protein>
    <submittedName>
        <fullName evidence="1">Uncharacterized protein</fullName>
    </submittedName>
</protein>